<dbReference type="InterPro" id="IPR048724">
    <property type="entry name" value="NuMA_N_HOOK"/>
</dbReference>
<evidence type="ECO:0000313" key="4">
    <source>
        <dbReference type="Proteomes" id="UP000694559"/>
    </source>
</evidence>
<proteinExistence type="predicted"/>
<dbReference type="AlphaFoldDB" id="A0A8C6XND9"/>
<evidence type="ECO:0000313" key="3">
    <source>
        <dbReference type="Ensembl" id="ENSNNAP00000017267.1"/>
    </source>
</evidence>
<evidence type="ECO:0000259" key="2">
    <source>
        <dbReference type="Pfam" id="PF21670"/>
    </source>
</evidence>
<feature type="coiled-coil region" evidence="1">
    <location>
        <begin position="163"/>
        <end position="190"/>
    </location>
</feature>
<dbReference type="Pfam" id="PF21670">
    <property type="entry name" value="HOOK_N_NuMA"/>
    <property type="match status" value="1"/>
</dbReference>
<reference evidence="3" key="2">
    <citation type="submission" date="2025-09" db="UniProtKB">
        <authorList>
            <consortium name="Ensembl"/>
        </authorList>
    </citation>
    <scope>IDENTIFICATION</scope>
</reference>
<keyword evidence="4" id="KW-1185">Reference proteome</keyword>
<organism evidence="3 4">
    <name type="scientific">Naja naja</name>
    <name type="common">Indian cobra</name>
    <dbReference type="NCBI Taxonomy" id="35670"/>
    <lineage>
        <taxon>Eukaryota</taxon>
        <taxon>Metazoa</taxon>
        <taxon>Chordata</taxon>
        <taxon>Craniata</taxon>
        <taxon>Vertebrata</taxon>
        <taxon>Euteleostomi</taxon>
        <taxon>Lepidosauria</taxon>
        <taxon>Squamata</taxon>
        <taxon>Bifurcata</taxon>
        <taxon>Unidentata</taxon>
        <taxon>Episquamata</taxon>
        <taxon>Toxicofera</taxon>
        <taxon>Serpentes</taxon>
        <taxon>Colubroidea</taxon>
        <taxon>Elapidae</taxon>
        <taxon>Elapinae</taxon>
        <taxon>Naja</taxon>
    </lineage>
</organism>
<reference evidence="3" key="1">
    <citation type="submission" date="2025-08" db="UniProtKB">
        <authorList>
            <consortium name="Ensembl"/>
        </authorList>
    </citation>
    <scope>IDENTIFICATION</scope>
</reference>
<sequence length="249" mass="27520">MSLHNTRASVLLAWVNSLKLGDAVTSLSQLQDCSLFLKIIVWGLLLLSRGVLQVTVFFSFCSSEVVMLLLYSASMSDKIPREWSTLEYSLQVREISCWVPWGIWSARQAPPQLPVSSWTAVLPVASGPFPFRCILLLPGSSSSSSSSSSSPMGEIMQTPQFQMRRLKKLLEAERENRDELEHELAESRKLIDEKGEGWVGWEEGRLPKQPAFKRLQSPCGGGAGWGPASPGISFIPFLKILLLACLLPG</sequence>
<evidence type="ECO:0000256" key="1">
    <source>
        <dbReference type="SAM" id="Coils"/>
    </source>
</evidence>
<keyword evidence="1" id="KW-0175">Coiled coil</keyword>
<dbReference type="Proteomes" id="UP000694559">
    <property type="component" value="Unplaced"/>
</dbReference>
<protein>
    <recommendedName>
        <fullName evidence="2">Nuclear mitotic apparatus protein 1 N-terminal hook domain-containing protein</fullName>
    </recommendedName>
</protein>
<dbReference type="OMA" id="REISCWV"/>
<feature type="domain" description="Nuclear mitotic apparatus protein 1 N-terminal hook" evidence="2">
    <location>
        <begin position="5"/>
        <end position="41"/>
    </location>
</feature>
<name>A0A8C6XND9_NAJNA</name>
<dbReference type="OrthoDB" id="2436455at2759"/>
<accession>A0A8C6XND9</accession>
<dbReference type="Ensembl" id="ENSNNAT00000018137.1">
    <property type="protein sequence ID" value="ENSNNAP00000017267.1"/>
    <property type="gene ID" value="ENSNNAG00000011589.1"/>
</dbReference>